<name>A0ABD7UH21_KLEPN</name>
<proteinExistence type="predicted"/>
<comment type="caution">
    <text evidence="1">The sequence shown here is derived from an EMBL/GenBank/DDBJ whole genome shotgun (WGS) entry which is preliminary data.</text>
</comment>
<sequence length="277" mass="31115">MNRQIELSELISKSFIESTNKMSQDDKLAFYQAILDGDKNLEREILKKYNYTMVTPVENIMSDEDAEALANSLLKDEKGVFNEINNLFVSASKKYWSNAERLSDLPLEQHDKILNHARELQTSFNSKEHVNSVLHGIYGENASTIVKAAIIADLIGCLDLRNDLMVVFGSMVENAHNSKAMDIFKKKKVISEDRSLAKKGKTNRHHATAIKIAADTWGKYPNASLAGLSEDISAHLRKAWKDVPVAGTVEKWLKDSGLNPAVKPKNRNYELIILEGE</sequence>
<evidence type="ECO:0000313" key="2">
    <source>
        <dbReference type="Proteomes" id="UP000269921"/>
    </source>
</evidence>
<dbReference type="Proteomes" id="UP000269921">
    <property type="component" value="Unassembled WGS sequence"/>
</dbReference>
<gene>
    <name evidence="1" type="ORF">BANRA_02435</name>
</gene>
<dbReference type="EMBL" id="UWVH01000001">
    <property type="protein sequence ID" value="VCV76442.1"/>
    <property type="molecule type" value="Genomic_DNA"/>
</dbReference>
<reference evidence="1 2" key="1">
    <citation type="submission" date="2018-10" db="EMBL/GenBank/DDBJ databases">
        <authorList>
            <person name="Noll B N."/>
        </authorList>
    </citation>
    <scope>NUCLEOTIDE SEQUENCE [LARGE SCALE GENOMIC DNA]</scope>
    <source>
        <strain evidence="1">Kpneu006</strain>
    </source>
</reference>
<evidence type="ECO:0000313" key="1">
    <source>
        <dbReference type="EMBL" id="VCV76442.1"/>
    </source>
</evidence>
<protein>
    <submittedName>
        <fullName evidence="1">Uncharacterized protein</fullName>
    </submittedName>
</protein>
<accession>A0ABD7UH21</accession>
<organism evidence="1 2">
    <name type="scientific">Klebsiella pneumoniae</name>
    <dbReference type="NCBI Taxonomy" id="573"/>
    <lineage>
        <taxon>Bacteria</taxon>
        <taxon>Pseudomonadati</taxon>
        <taxon>Pseudomonadota</taxon>
        <taxon>Gammaproteobacteria</taxon>
        <taxon>Enterobacterales</taxon>
        <taxon>Enterobacteriaceae</taxon>
        <taxon>Klebsiella/Raoultella group</taxon>
        <taxon>Klebsiella</taxon>
        <taxon>Klebsiella pneumoniae complex</taxon>
    </lineage>
</organism>
<dbReference type="AlphaFoldDB" id="A0ABD7UH21"/>
<dbReference type="RefSeq" id="WP_023304464.1">
    <property type="nucleotide sequence ID" value="NZ_JBAIZQ010000001.1"/>
</dbReference>